<feature type="site" description="Important for beta-aspartyl-AMP intermediate formation" evidence="8">
    <location>
        <position position="378"/>
    </location>
</feature>
<dbReference type="PIRSF" id="PIRSF001589">
    <property type="entry name" value="Asn_synthetase_glu-h"/>
    <property type="match status" value="1"/>
</dbReference>
<dbReference type="CDD" id="cd01991">
    <property type="entry name" value="Asn_synthase_B_C"/>
    <property type="match status" value="1"/>
</dbReference>
<dbReference type="OrthoDB" id="409189at2759"/>
<proteinExistence type="inferred from homology"/>
<dbReference type="SUPFAM" id="SSF52402">
    <property type="entry name" value="Adenine nucleotide alpha hydrolases-like"/>
    <property type="match status" value="1"/>
</dbReference>
<dbReference type="AlphaFoldDB" id="A0A8H7BS61"/>
<reference evidence="10" key="1">
    <citation type="submission" date="2020-01" db="EMBL/GenBank/DDBJ databases">
        <title>Genome Sequencing of Three Apophysomyces-Like Fungal Strains Confirms a Novel Fungal Genus in the Mucoromycota with divergent Burkholderia-like Endosymbiotic Bacteria.</title>
        <authorList>
            <person name="Stajich J.E."/>
            <person name="Macias A.M."/>
            <person name="Carter-House D."/>
            <person name="Lovett B."/>
            <person name="Kasson L.R."/>
            <person name="Berry K."/>
            <person name="Grigoriev I."/>
            <person name="Chang Y."/>
            <person name="Spatafora J."/>
            <person name="Kasson M.T."/>
        </authorList>
    </citation>
    <scope>NUCLEOTIDE SEQUENCE</scope>
    <source>
        <strain evidence="10">NRRL A-21654</strain>
    </source>
</reference>
<evidence type="ECO:0000256" key="8">
    <source>
        <dbReference type="PIRSR" id="PIRSR001589-3"/>
    </source>
</evidence>
<dbReference type="InterPro" id="IPR029055">
    <property type="entry name" value="Ntn_hydrolases_N"/>
</dbReference>
<evidence type="ECO:0000313" key="10">
    <source>
        <dbReference type="EMBL" id="KAF7725813.1"/>
    </source>
</evidence>
<accession>A0A8H7BS61</accession>
<dbReference type="EMBL" id="JABAYA010000089">
    <property type="protein sequence ID" value="KAF7725813.1"/>
    <property type="molecule type" value="Genomic_DNA"/>
</dbReference>
<dbReference type="GO" id="GO:0005524">
    <property type="term" value="F:ATP binding"/>
    <property type="evidence" value="ECO:0007669"/>
    <property type="project" value="UniProtKB-KW"/>
</dbReference>
<evidence type="ECO:0000259" key="9">
    <source>
        <dbReference type="PROSITE" id="PS51278"/>
    </source>
</evidence>
<evidence type="ECO:0000256" key="4">
    <source>
        <dbReference type="ARBA" id="ARBA00022962"/>
    </source>
</evidence>
<keyword evidence="6" id="KW-0028">Amino-acid biosynthesis</keyword>
<keyword evidence="6" id="KW-0061">Asparagine biosynthesis</keyword>
<evidence type="ECO:0000256" key="7">
    <source>
        <dbReference type="PIRSR" id="PIRSR001589-2"/>
    </source>
</evidence>
<dbReference type="NCBIfam" id="TIGR01536">
    <property type="entry name" value="asn_synth_AEB"/>
    <property type="match status" value="1"/>
</dbReference>
<dbReference type="Proteomes" id="UP000605846">
    <property type="component" value="Unassembled WGS sequence"/>
</dbReference>
<dbReference type="Pfam" id="PF13537">
    <property type="entry name" value="GATase_7"/>
    <property type="match status" value="1"/>
</dbReference>
<keyword evidence="4 6" id="KW-0315">Glutamine amidotransferase</keyword>
<dbReference type="InterPro" id="IPR001962">
    <property type="entry name" value="Asn_synthase"/>
</dbReference>
<protein>
    <recommendedName>
        <fullName evidence="9">Glutamine amidotransferase type-2 domain-containing protein</fullName>
    </recommendedName>
</protein>
<dbReference type="PANTHER" id="PTHR43284">
    <property type="entry name" value="ASPARAGINE SYNTHETASE (GLUTAMINE-HYDROLYZING)"/>
    <property type="match status" value="1"/>
</dbReference>
<comment type="caution">
    <text evidence="10">The sequence shown here is derived from an EMBL/GenBank/DDBJ whole genome shotgun (WGS) entry which is preliminary data.</text>
</comment>
<feature type="binding site" evidence="7">
    <location>
        <position position="108"/>
    </location>
    <ligand>
        <name>L-glutamine</name>
        <dbReference type="ChEBI" id="CHEBI:58359"/>
    </ligand>
</feature>
<dbReference type="GO" id="GO:0005829">
    <property type="term" value="C:cytosol"/>
    <property type="evidence" value="ECO:0007669"/>
    <property type="project" value="TreeGrafter"/>
</dbReference>
<evidence type="ECO:0000256" key="1">
    <source>
        <dbReference type="ARBA" id="ARBA00005752"/>
    </source>
</evidence>
<feature type="active site" description="For GATase activity" evidence="6">
    <location>
        <position position="2"/>
    </location>
</feature>
<keyword evidence="11" id="KW-1185">Reference proteome</keyword>
<dbReference type="GO" id="GO:0004066">
    <property type="term" value="F:asparagine synthase (glutamine-hydrolyzing) activity"/>
    <property type="evidence" value="ECO:0007669"/>
    <property type="project" value="InterPro"/>
</dbReference>
<dbReference type="InterPro" id="IPR006426">
    <property type="entry name" value="Asn_synth_AEB"/>
</dbReference>
<evidence type="ECO:0000256" key="6">
    <source>
        <dbReference type="PIRSR" id="PIRSR001589-1"/>
    </source>
</evidence>
<dbReference type="PROSITE" id="PS51278">
    <property type="entry name" value="GATASE_TYPE_2"/>
    <property type="match status" value="1"/>
</dbReference>
<dbReference type="InterPro" id="IPR051786">
    <property type="entry name" value="ASN_synthetase/amidase"/>
</dbReference>
<dbReference type="Pfam" id="PF00733">
    <property type="entry name" value="Asn_synthase"/>
    <property type="match status" value="1"/>
</dbReference>
<dbReference type="CDD" id="cd00712">
    <property type="entry name" value="AsnB"/>
    <property type="match status" value="1"/>
</dbReference>
<dbReference type="GO" id="GO:0006529">
    <property type="term" value="P:asparagine biosynthetic process"/>
    <property type="evidence" value="ECO:0007669"/>
    <property type="project" value="UniProtKB-KW"/>
</dbReference>
<comment type="similarity">
    <text evidence="1">Belongs to the asparagine synthetase family.</text>
</comment>
<evidence type="ECO:0000256" key="3">
    <source>
        <dbReference type="ARBA" id="ARBA00022840"/>
    </source>
</evidence>
<keyword evidence="2 5" id="KW-0547">Nucleotide-binding</keyword>
<evidence type="ECO:0000256" key="5">
    <source>
        <dbReference type="PIRNR" id="PIRNR001589"/>
    </source>
</evidence>
<feature type="domain" description="Glutamine amidotransferase type-2" evidence="9">
    <location>
        <begin position="2"/>
        <end position="217"/>
    </location>
</feature>
<name>A0A8H7BS61_9FUNG</name>
<organism evidence="10 11">
    <name type="scientific">Apophysomyces ossiformis</name>
    <dbReference type="NCBI Taxonomy" id="679940"/>
    <lineage>
        <taxon>Eukaryota</taxon>
        <taxon>Fungi</taxon>
        <taxon>Fungi incertae sedis</taxon>
        <taxon>Mucoromycota</taxon>
        <taxon>Mucoromycotina</taxon>
        <taxon>Mucoromycetes</taxon>
        <taxon>Mucorales</taxon>
        <taxon>Mucorineae</taxon>
        <taxon>Mucoraceae</taxon>
        <taxon>Apophysomyces</taxon>
    </lineage>
</organism>
<feature type="binding site" evidence="7">
    <location>
        <position position="301"/>
    </location>
    <ligand>
        <name>ATP</name>
        <dbReference type="ChEBI" id="CHEBI:30616"/>
    </ligand>
</feature>
<sequence>MCGFSVYLHFDSSLQGSNGTGFPDLDLDASLNLINHRGPDDRGVYVTPDGRCGMGHVRLSIIDLEGGHQPLSNKTETIHAVVNGELYDYERITEELKARGHEFKTKSDSEIAVHLYEEEGLSFVEQLRGEFAICIWDSKRQRLTAVRDRFGIKPLYYTVYNGTLLLASEIKAFLALGWRAEWDVNSIMNCGSVNDYRTCFKGVNKLPPGHYLTATTTGTVDIRPYWDADYPDKMIPETRSVDEMIEGVRERLIESVRHRLRADVPLGVYLSGGIDSAAMAGIATKILQEKDPKAKVHAFSISFKEDESFDEGPIAERSAEYCGAIFHKMEVTEEELVESFEECVWHIEMPNFNMNTVAKFMLSKLVRDKGYKVVLTGEGSDEHFAGYAPFQADYCLEPDLASPEELKLTEEGRLAFLEAAKKQGIDVVTTKVKVHGENLVPSRAMVNGCVFHMVIAGGVALDKSFFRPELFQIYGEPDPSHALVEAFSGLARHNMRNKWHPLHTSMYVENHTFLPNYLCNALGDRNEMAHSIEARTPFLDHPLCEYVNHLPPSVKVRATGDGRFNEKWILKEAVKPFVTEEIYHRKKHPYMAPPTPKGEDTPIARLLKEKLTEEGIKQLGFFSWDDVEKCRKQFLETGNSRLRTHLLSIASYVILAKQFNVPTWTSGRINDVQR</sequence>
<dbReference type="Gene3D" id="3.40.50.620">
    <property type="entry name" value="HUPs"/>
    <property type="match status" value="2"/>
</dbReference>
<gene>
    <name evidence="10" type="ORF">EC973_009236</name>
</gene>
<dbReference type="SUPFAM" id="SSF56235">
    <property type="entry name" value="N-terminal nucleophile aminohydrolases (Ntn hydrolases)"/>
    <property type="match status" value="1"/>
</dbReference>
<dbReference type="PANTHER" id="PTHR43284:SF1">
    <property type="entry name" value="ASPARAGINE SYNTHETASE"/>
    <property type="match status" value="1"/>
</dbReference>
<dbReference type="InterPro" id="IPR014729">
    <property type="entry name" value="Rossmann-like_a/b/a_fold"/>
</dbReference>
<dbReference type="InterPro" id="IPR033738">
    <property type="entry name" value="AsnB_N"/>
</dbReference>
<dbReference type="InterPro" id="IPR017932">
    <property type="entry name" value="GATase_2_dom"/>
</dbReference>
<evidence type="ECO:0000256" key="2">
    <source>
        <dbReference type="ARBA" id="ARBA00022741"/>
    </source>
</evidence>
<dbReference type="Gene3D" id="3.60.20.10">
    <property type="entry name" value="Glutamine Phosphoribosylpyrophosphate, subunit 1, domain 1"/>
    <property type="match status" value="1"/>
</dbReference>
<evidence type="ECO:0000313" key="11">
    <source>
        <dbReference type="Proteomes" id="UP000605846"/>
    </source>
</evidence>
<keyword evidence="3 5" id="KW-0067">ATP-binding</keyword>